<name>A0A2T0PYK3_9ACTN</name>
<feature type="compositionally biased region" description="Low complexity" evidence="1">
    <location>
        <begin position="1"/>
        <end position="11"/>
    </location>
</feature>
<evidence type="ECO:0000313" key="3">
    <source>
        <dbReference type="Proteomes" id="UP000237846"/>
    </source>
</evidence>
<keyword evidence="3" id="KW-1185">Reference proteome</keyword>
<evidence type="ECO:0000313" key="2">
    <source>
        <dbReference type="EMBL" id="PRX96610.1"/>
    </source>
</evidence>
<dbReference type="AlphaFoldDB" id="A0A2T0PYK3"/>
<dbReference type="RefSeq" id="WP_211303044.1">
    <property type="nucleotide sequence ID" value="NZ_PVZC01000007.1"/>
</dbReference>
<gene>
    <name evidence="2" type="ORF">CLV72_107133</name>
</gene>
<protein>
    <submittedName>
        <fullName evidence="2">Uncharacterized protein</fullName>
    </submittedName>
</protein>
<organism evidence="2 3">
    <name type="scientific">Allonocardiopsis opalescens</name>
    <dbReference type="NCBI Taxonomy" id="1144618"/>
    <lineage>
        <taxon>Bacteria</taxon>
        <taxon>Bacillati</taxon>
        <taxon>Actinomycetota</taxon>
        <taxon>Actinomycetes</taxon>
        <taxon>Streptosporangiales</taxon>
        <taxon>Allonocardiopsis</taxon>
    </lineage>
</organism>
<dbReference type="Proteomes" id="UP000237846">
    <property type="component" value="Unassembled WGS sequence"/>
</dbReference>
<evidence type="ECO:0000256" key="1">
    <source>
        <dbReference type="SAM" id="MobiDB-lite"/>
    </source>
</evidence>
<reference evidence="2 3" key="1">
    <citation type="submission" date="2018-03" db="EMBL/GenBank/DDBJ databases">
        <title>Genomic Encyclopedia of Archaeal and Bacterial Type Strains, Phase II (KMG-II): from individual species to whole genera.</title>
        <authorList>
            <person name="Goeker M."/>
        </authorList>
    </citation>
    <scope>NUCLEOTIDE SEQUENCE [LARGE SCALE GENOMIC DNA]</scope>
    <source>
        <strain evidence="2 3">DSM 45601</strain>
    </source>
</reference>
<feature type="region of interest" description="Disordered" evidence="1">
    <location>
        <begin position="1"/>
        <end position="27"/>
    </location>
</feature>
<proteinExistence type="predicted"/>
<feature type="region of interest" description="Disordered" evidence="1">
    <location>
        <begin position="221"/>
        <end position="240"/>
    </location>
</feature>
<dbReference type="EMBL" id="PVZC01000007">
    <property type="protein sequence ID" value="PRX96610.1"/>
    <property type="molecule type" value="Genomic_DNA"/>
</dbReference>
<accession>A0A2T0PYK3</accession>
<comment type="caution">
    <text evidence="2">The sequence shown here is derived from an EMBL/GenBank/DDBJ whole genome shotgun (WGS) entry which is preliminary data.</text>
</comment>
<sequence>MSRRPAPAAVRPAERRPPSGTGADGAGLARSYARIGGSDETELAVGLLSLVPLHEDRDPALLREWASRAVAFGRELAERAPHRAAAETEVVERAAGGVSPGQVLLAEYLHRSAGDRVVVYTDALDYAHRVARAAGWADDFPPPTVRAAALAHEEAHRLLHGGHGRALRDRLGHEPLRWGPLRLRGHVAGADEIAAHAYARVRCGLRRSPLALTAAIAATLDHQGTDPSGPDPATPLGDHP</sequence>